<feature type="non-terminal residue" evidence="1">
    <location>
        <position position="1"/>
    </location>
</feature>
<keyword evidence="2" id="KW-1185">Reference proteome</keyword>
<name>A0A8X6NQP2_NEPPI</name>
<sequence length="49" mass="5844">FIFELSQIVVGYSFINYVLLDIRCFVFVCEVKSALIIEVILLFHHEFYI</sequence>
<proteinExistence type="predicted"/>
<dbReference type="EMBL" id="BMAW01107405">
    <property type="protein sequence ID" value="GFT29217.1"/>
    <property type="molecule type" value="Genomic_DNA"/>
</dbReference>
<evidence type="ECO:0000313" key="1">
    <source>
        <dbReference type="EMBL" id="GFT29217.1"/>
    </source>
</evidence>
<protein>
    <submittedName>
        <fullName evidence="1">Uncharacterized protein</fullName>
    </submittedName>
</protein>
<accession>A0A8X6NQP2</accession>
<reference evidence="1" key="1">
    <citation type="submission" date="2020-08" db="EMBL/GenBank/DDBJ databases">
        <title>Multicomponent nature underlies the extraordinary mechanical properties of spider dragline silk.</title>
        <authorList>
            <person name="Kono N."/>
            <person name="Nakamura H."/>
            <person name="Mori M."/>
            <person name="Yoshida Y."/>
            <person name="Ohtoshi R."/>
            <person name="Malay A.D."/>
            <person name="Moran D.A.P."/>
            <person name="Tomita M."/>
            <person name="Numata K."/>
            <person name="Arakawa K."/>
        </authorList>
    </citation>
    <scope>NUCLEOTIDE SEQUENCE</scope>
</reference>
<gene>
    <name evidence="1" type="ORF">NPIL_618281</name>
</gene>
<dbReference type="Proteomes" id="UP000887013">
    <property type="component" value="Unassembled WGS sequence"/>
</dbReference>
<organism evidence="1 2">
    <name type="scientific">Nephila pilipes</name>
    <name type="common">Giant wood spider</name>
    <name type="synonym">Nephila maculata</name>
    <dbReference type="NCBI Taxonomy" id="299642"/>
    <lineage>
        <taxon>Eukaryota</taxon>
        <taxon>Metazoa</taxon>
        <taxon>Ecdysozoa</taxon>
        <taxon>Arthropoda</taxon>
        <taxon>Chelicerata</taxon>
        <taxon>Arachnida</taxon>
        <taxon>Araneae</taxon>
        <taxon>Araneomorphae</taxon>
        <taxon>Entelegynae</taxon>
        <taxon>Araneoidea</taxon>
        <taxon>Nephilidae</taxon>
        <taxon>Nephila</taxon>
    </lineage>
</organism>
<comment type="caution">
    <text evidence="1">The sequence shown here is derived from an EMBL/GenBank/DDBJ whole genome shotgun (WGS) entry which is preliminary data.</text>
</comment>
<evidence type="ECO:0000313" key="2">
    <source>
        <dbReference type="Proteomes" id="UP000887013"/>
    </source>
</evidence>
<feature type="non-terminal residue" evidence="1">
    <location>
        <position position="49"/>
    </location>
</feature>
<dbReference type="AlphaFoldDB" id="A0A8X6NQP2"/>